<sequence>MSDKKKLWKIGSNVLLVGLIILLILPAGRAWIQQGLMKIGLFKPNLEKPEEVSTNTSQVDITSDSNYAGVAFSDDNGEVVNISDLKGKVVFLNFWATWCPPCKAEMPSIQVLKDKFKDNNQVVFLIVEIEAEKEKARDFMQQSDMDLPIYYPESQIPSEWLAGAIPTTVILDKTGDIAARHEGMADYSRTDVFDFITELINKND</sequence>
<dbReference type="InterPro" id="IPR013766">
    <property type="entry name" value="Thioredoxin_domain"/>
</dbReference>
<dbReference type="InterPro" id="IPR036249">
    <property type="entry name" value="Thioredoxin-like_sf"/>
</dbReference>
<evidence type="ECO:0000256" key="3">
    <source>
        <dbReference type="ARBA" id="ARBA00023284"/>
    </source>
</evidence>
<evidence type="ECO:0000259" key="4">
    <source>
        <dbReference type="PROSITE" id="PS51352"/>
    </source>
</evidence>
<accession>A0A2S9JSV6</accession>
<dbReference type="InterPro" id="IPR050553">
    <property type="entry name" value="Thioredoxin_ResA/DsbE_sf"/>
</dbReference>
<dbReference type="PANTHER" id="PTHR42852:SF17">
    <property type="entry name" value="THIOREDOXIN-LIKE PROTEIN HI_1115"/>
    <property type="match status" value="1"/>
</dbReference>
<comment type="caution">
    <text evidence="5">The sequence shown here is derived from an EMBL/GenBank/DDBJ whole genome shotgun (WGS) entry which is preliminary data.</text>
</comment>
<dbReference type="PANTHER" id="PTHR42852">
    <property type="entry name" value="THIOL:DISULFIDE INTERCHANGE PROTEIN DSBE"/>
    <property type="match status" value="1"/>
</dbReference>
<dbReference type="SUPFAM" id="SSF52833">
    <property type="entry name" value="Thioredoxin-like"/>
    <property type="match status" value="1"/>
</dbReference>
<proteinExistence type="predicted"/>
<dbReference type="Pfam" id="PF08534">
    <property type="entry name" value="Redoxin"/>
    <property type="match status" value="1"/>
</dbReference>
<dbReference type="PROSITE" id="PS51352">
    <property type="entry name" value="THIOREDOXIN_2"/>
    <property type="match status" value="1"/>
</dbReference>
<keyword evidence="2" id="KW-0201">Cytochrome c-type biogenesis</keyword>
<dbReference type="GO" id="GO:0030313">
    <property type="term" value="C:cell envelope"/>
    <property type="evidence" value="ECO:0007669"/>
    <property type="project" value="UniProtKB-SubCell"/>
</dbReference>
<feature type="domain" description="Thioredoxin" evidence="4">
    <location>
        <begin position="37"/>
        <end position="201"/>
    </location>
</feature>
<dbReference type="CDD" id="cd02966">
    <property type="entry name" value="TlpA_like_family"/>
    <property type="match status" value="1"/>
</dbReference>
<dbReference type="AlphaFoldDB" id="A0A2S9JSV6"/>
<name>A0A2S9JSV6_9SPHI</name>
<evidence type="ECO:0000313" key="6">
    <source>
        <dbReference type="Proteomes" id="UP000238642"/>
    </source>
</evidence>
<dbReference type="GO" id="GO:0016491">
    <property type="term" value="F:oxidoreductase activity"/>
    <property type="evidence" value="ECO:0007669"/>
    <property type="project" value="InterPro"/>
</dbReference>
<organism evidence="5 6">
    <name type="scientific">Sphingobacterium gobiense</name>
    <dbReference type="NCBI Taxonomy" id="1382456"/>
    <lineage>
        <taxon>Bacteria</taxon>
        <taxon>Pseudomonadati</taxon>
        <taxon>Bacteroidota</taxon>
        <taxon>Sphingobacteriia</taxon>
        <taxon>Sphingobacteriales</taxon>
        <taxon>Sphingobacteriaceae</taxon>
        <taxon>Sphingobacterium</taxon>
    </lineage>
</organism>
<keyword evidence="3" id="KW-0676">Redox-active center</keyword>
<comment type="subcellular location">
    <subcellularLocation>
        <location evidence="1">Cell envelope</location>
    </subcellularLocation>
</comment>
<keyword evidence="6" id="KW-1185">Reference proteome</keyword>
<dbReference type="EMBL" id="PVBS01000001">
    <property type="protein sequence ID" value="PRD56333.1"/>
    <property type="molecule type" value="Genomic_DNA"/>
</dbReference>
<gene>
    <name evidence="5" type="ORF">C5749_03455</name>
</gene>
<evidence type="ECO:0000313" key="5">
    <source>
        <dbReference type="EMBL" id="PRD56333.1"/>
    </source>
</evidence>
<evidence type="ECO:0000256" key="2">
    <source>
        <dbReference type="ARBA" id="ARBA00022748"/>
    </source>
</evidence>
<dbReference type="Gene3D" id="3.40.30.10">
    <property type="entry name" value="Glutaredoxin"/>
    <property type="match status" value="1"/>
</dbReference>
<dbReference type="OrthoDB" id="9815205at2"/>
<dbReference type="Proteomes" id="UP000238642">
    <property type="component" value="Unassembled WGS sequence"/>
</dbReference>
<dbReference type="RefSeq" id="WP_105723043.1">
    <property type="nucleotide sequence ID" value="NZ_PVBS01000001.1"/>
</dbReference>
<reference evidence="5 6" key="1">
    <citation type="submission" date="2018-02" db="EMBL/GenBank/DDBJ databases">
        <title>The draft genome of Sphingobacterium gobiense H7.</title>
        <authorList>
            <person name="Li L."/>
            <person name="Liu L."/>
            <person name="Zhang X."/>
            <person name="Wang T."/>
            <person name="Liang L."/>
        </authorList>
    </citation>
    <scope>NUCLEOTIDE SEQUENCE [LARGE SCALE GENOMIC DNA]</scope>
    <source>
        <strain evidence="5 6">ACCC 05757</strain>
    </source>
</reference>
<evidence type="ECO:0000256" key="1">
    <source>
        <dbReference type="ARBA" id="ARBA00004196"/>
    </source>
</evidence>
<dbReference type="PROSITE" id="PS00194">
    <property type="entry name" value="THIOREDOXIN_1"/>
    <property type="match status" value="1"/>
</dbReference>
<dbReference type="InterPro" id="IPR017937">
    <property type="entry name" value="Thioredoxin_CS"/>
</dbReference>
<dbReference type="GO" id="GO:0017004">
    <property type="term" value="P:cytochrome complex assembly"/>
    <property type="evidence" value="ECO:0007669"/>
    <property type="project" value="UniProtKB-KW"/>
</dbReference>
<dbReference type="InterPro" id="IPR013740">
    <property type="entry name" value="Redoxin"/>
</dbReference>
<protein>
    <submittedName>
        <fullName evidence="5">TlpA family protein disulfide reductase</fullName>
    </submittedName>
</protein>